<dbReference type="Proteomes" id="UP001064048">
    <property type="component" value="Chromosome 15"/>
</dbReference>
<comment type="caution">
    <text evidence="1">The sequence shown here is derived from an EMBL/GenBank/DDBJ whole genome shotgun (WGS) entry which is preliminary data.</text>
</comment>
<keyword evidence="2" id="KW-1185">Reference proteome</keyword>
<protein>
    <submittedName>
        <fullName evidence="1">Uncharacterized protein</fullName>
    </submittedName>
</protein>
<name>A0ACC0KWH9_CHOFU</name>
<evidence type="ECO:0000313" key="2">
    <source>
        <dbReference type="Proteomes" id="UP001064048"/>
    </source>
</evidence>
<proteinExistence type="predicted"/>
<organism evidence="1 2">
    <name type="scientific">Choristoneura fumiferana</name>
    <name type="common">Spruce budworm moth</name>
    <name type="synonym">Archips fumiferana</name>
    <dbReference type="NCBI Taxonomy" id="7141"/>
    <lineage>
        <taxon>Eukaryota</taxon>
        <taxon>Metazoa</taxon>
        <taxon>Ecdysozoa</taxon>
        <taxon>Arthropoda</taxon>
        <taxon>Hexapoda</taxon>
        <taxon>Insecta</taxon>
        <taxon>Pterygota</taxon>
        <taxon>Neoptera</taxon>
        <taxon>Endopterygota</taxon>
        <taxon>Lepidoptera</taxon>
        <taxon>Glossata</taxon>
        <taxon>Ditrysia</taxon>
        <taxon>Tortricoidea</taxon>
        <taxon>Tortricidae</taxon>
        <taxon>Tortricinae</taxon>
        <taxon>Choristoneura</taxon>
    </lineage>
</organism>
<accession>A0ACC0KWH9</accession>
<dbReference type="EMBL" id="CM046115">
    <property type="protein sequence ID" value="KAI8440714.1"/>
    <property type="molecule type" value="Genomic_DNA"/>
</dbReference>
<reference evidence="1 2" key="1">
    <citation type="journal article" date="2022" name="Genome Biol. Evol.">
        <title>The Spruce Budworm Genome: Reconstructing the Evolutionary History of Antifreeze Proteins.</title>
        <authorList>
            <person name="Beliveau C."/>
            <person name="Gagne P."/>
            <person name="Picq S."/>
            <person name="Vernygora O."/>
            <person name="Keeling C.I."/>
            <person name="Pinkney K."/>
            <person name="Doucet D."/>
            <person name="Wen F."/>
            <person name="Johnston J.S."/>
            <person name="Maaroufi H."/>
            <person name="Boyle B."/>
            <person name="Laroche J."/>
            <person name="Dewar K."/>
            <person name="Juretic N."/>
            <person name="Blackburn G."/>
            <person name="Nisole A."/>
            <person name="Brunet B."/>
            <person name="Brandao M."/>
            <person name="Lumley L."/>
            <person name="Duan J."/>
            <person name="Quan G."/>
            <person name="Lucarotti C.J."/>
            <person name="Roe A.D."/>
            <person name="Sperling F.A.H."/>
            <person name="Levesque R.C."/>
            <person name="Cusson M."/>
        </authorList>
    </citation>
    <scope>NUCLEOTIDE SEQUENCE [LARGE SCALE GENOMIC DNA]</scope>
    <source>
        <strain evidence="1">Glfc:IPQL:Cfum</strain>
    </source>
</reference>
<sequence length="95" mass="10222">MKKVAVAVGVVTLGRVKWERISKIMALVPPENAVSSDSSSSSVEEVDIPLHTSTQMPPIIQDDSDASSEPHSIPHRPFSLDEATKADETALAKKK</sequence>
<evidence type="ECO:0000313" key="1">
    <source>
        <dbReference type="EMBL" id="KAI8440714.1"/>
    </source>
</evidence>
<gene>
    <name evidence="1" type="ORF">MSG28_009057</name>
</gene>